<dbReference type="RefSeq" id="WP_093962954.1">
    <property type="nucleotide sequence ID" value="NZ_FXYG01000001.1"/>
</dbReference>
<keyword evidence="1" id="KW-0812">Transmembrane</keyword>
<evidence type="ECO:0000256" key="1">
    <source>
        <dbReference type="SAM" id="Phobius"/>
    </source>
</evidence>
<sequence>MTSTAGLWLAVVLSGAYHGLNPGMGWPLAVSAALMEQRQSALWRALAALAGGHFVAMLGVLLPFALMTILVDYQREIRIGAALIVIAMGLYIAITRRHPRFLARVPPSRLALWSFLVALAHGAALMLVPIYLGLCGLDELDTGHRAVSEIMGSNGLLVLAVAAVHTGAMMLGGGALAFAVYRWLGLQFLSRSWFNLEMVWALSLILVGVLGLWAAI</sequence>
<keyword evidence="1" id="KW-1133">Transmembrane helix</keyword>
<dbReference type="Proteomes" id="UP000202485">
    <property type="component" value="Unassembled WGS sequence"/>
</dbReference>
<keyword evidence="3" id="KW-1185">Reference proteome</keyword>
<dbReference type="OrthoDB" id="8850092at2"/>
<protein>
    <recommendedName>
        <fullName evidence="4">Arginine/ornithine antiporter ArcD</fullName>
    </recommendedName>
</protein>
<organism evidence="2 3">
    <name type="scientific">Ruegeria arenilitoris</name>
    <dbReference type="NCBI Taxonomy" id="1173585"/>
    <lineage>
        <taxon>Bacteria</taxon>
        <taxon>Pseudomonadati</taxon>
        <taxon>Pseudomonadota</taxon>
        <taxon>Alphaproteobacteria</taxon>
        <taxon>Rhodobacterales</taxon>
        <taxon>Roseobacteraceae</taxon>
        <taxon>Ruegeria</taxon>
    </lineage>
</organism>
<feature type="transmembrane region" description="Helical" evidence="1">
    <location>
        <begin position="110"/>
        <end position="134"/>
    </location>
</feature>
<proteinExistence type="predicted"/>
<dbReference type="EMBL" id="FXYG01000001">
    <property type="protein sequence ID" value="SMX34390.1"/>
    <property type="molecule type" value="Genomic_DNA"/>
</dbReference>
<keyword evidence="1" id="KW-0472">Membrane</keyword>
<accession>A0A238JUT0</accession>
<feature type="transmembrane region" description="Helical" evidence="1">
    <location>
        <begin position="193"/>
        <end position="215"/>
    </location>
</feature>
<evidence type="ECO:0000313" key="2">
    <source>
        <dbReference type="EMBL" id="SMX34390.1"/>
    </source>
</evidence>
<evidence type="ECO:0000313" key="3">
    <source>
        <dbReference type="Proteomes" id="UP000202485"/>
    </source>
</evidence>
<feature type="transmembrane region" description="Helical" evidence="1">
    <location>
        <begin position="155"/>
        <end position="181"/>
    </location>
</feature>
<name>A0A238JUT0_9RHOB</name>
<reference evidence="3" key="1">
    <citation type="submission" date="2017-05" db="EMBL/GenBank/DDBJ databases">
        <authorList>
            <person name="Rodrigo-Torres L."/>
            <person name="Arahal R. D."/>
            <person name="Lucena T."/>
        </authorList>
    </citation>
    <scope>NUCLEOTIDE SEQUENCE [LARGE SCALE GENOMIC DNA]</scope>
    <source>
        <strain evidence="3">CECT 8715</strain>
    </source>
</reference>
<feature type="transmembrane region" description="Helical" evidence="1">
    <location>
        <begin position="41"/>
        <end position="65"/>
    </location>
</feature>
<evidence type="ECO:0008006" key="4">
    <source>
        <dbReference type="Google" id="ProtNLM"/>
    </source>
</evidence>
<dbReference type="AlphaFoldDB" id="A0A238JUT0"/>
<feature type="transmembrane region" description="Helical" evidence="1">
    <location>
        <begin position="77"/>
        <end position="94"/>
    </location>
</feature>
<gene>
    <name evidence="2" type="ORF">RUA8715_00429</name>
</gene>